<comment type="caution">
    <text evidence="2">The sequence shown here is derived from an EMBL/GenBank/DDBJ whole genome shotgun (WGS) entry which is preliminary data.</text>
</comment>
<dbReference type="EMBL" id="JBHTJG010000001">
    <property type="protein sequence ID" value="MFD0944882.1"/>
    <property type="molecule type" value="Genomic_DNA"/>
</dbReference>
<dbReference type="PROSITE" id="PS51257">
    <property type="entry name" value="PROKAR_LIPOPROTEIN"/>
    <property type="match status" value="1"/>
</dbReference>
<accession>A0ABW3H1Y9</accession>
<keyword evidence="3" id="KW-1185">Reference proteome</keyword>
<organism evidence="2 3">
    <name type="scientific">Sphingomonas canadensis</name>
    <dbReference type="NCBI Taxonomy" id="1219257"/>
    <lineage>
        <taxon>Bacteria</taxon>
        <taxon>Pseudomonadati</taxon>
        <taxon>Pseudomonadota</taxon>
        <taxon>Alphaproteobacteria</taxon>
        <taxon>Sphingomonadales</taxon>
        <taxon>Sphingomonadaceae</taxon>
        <taxon>Sphingomonas</taxon>
    </lineage>
</organism>
<reference evidence="3" key="1">
    <citation type="journal article" date="2019" name="Int. J. Syst. Evol. Microbiol.">
        <title>The Global Catalogue of Microorganisms (GCM) 10K type strain sequencing project: providing services to taxonomists for standard genome sequencing and annotation.</title>
        <authorList>
            <consortium name="The Broad Institute Genomics Platform"/>
            <consortium name="The Broad Institute Genome Sequencing Center for Infectious Disease"/>
            <person name="Wu L."/>
            <person name="Ma J."/>
        </authorList>
    </citation>
    <scope>NUCLEOTIDE SEQUENCE [LARGE SCALE GENOMIC DNA]</scope>
    <source>
        <strain evidence="3">CCUG 62982</strain>
    </source>
</reference>
<evidence type="ECO:0008006" key="4">
    <source>
        <dbReference type="Google" id="ProtNLM"/>
    </source>
</evidence>
<dbReference type="RefSeq" id="WP_264942838.1">
    <property type="nucleotide sequence ID" value="NZ_JAPDRA010000001.1"/>
</dbReference>
<keyword evidence="1" id="KW-0732">Signal</keyword>
<evidence type="ECO:0000313" key="2">
    <source>
        <dbReference type="EMBL" id="MFD0944882.1"/>
    </source>
</evidence>
<dbReference type="Proteomes" id="UP001596977">
    <property type="component" value="Unassembled WGS sequence"/>
</dbReference>
<name>A0ABW3H1Y9_9SPHN</name>
<gene>
    <name evidence="2" type="ORF">ACFQ1E_00870</name>
</gene>
<evidence type="ECO:0000256" key="1">
    <source>
        <dbReference type="SAM" id="SignalP"/>
    </source>
</evidence>
<feature type="chain" id="PRO_5046479339" description="Lipoprotein" evidence="1">
    <location>
        <begin position="21"/>
        <end position="229"/>
    </location>
</feature>
<proteinExistence type="predicted"/>
<evidence type="ECO:0000313" key="3">
    <source>
        <dbReference type="Proteomes" id="UP001596977"/>
    </source>
</evidence>
<feature type="signal peptide" evidence="1">
    <location>
        <begin position="1"/>
        <end position="20"/>
    </location>
</feature>
<sequence length="229" mass="23507">MIGRIAAAALLFLAAGCAPAKPVDLSAAFAREDGGSILVEAAEGGDARAEADGRVYLVRGGREYVILSDAAGSFAARAEDYAALLAERAAAAKAGPSGEPDYDLNREDATDLIAGVRGTKWRVHPRHTPSLNSAQAVISTDPTLAPAARALALQARLTVAENSVGEGGPGKLARAMLALFDKGFVLRMGDALKLDRIDAGPIAAIRFELPGAPLGRDALRARLAASPAS</sequence>
<protein>
    <recommendedName>
        <fullName evidence="4">Lipoprotein</fullName>
    </recommendedName>
</protein>